<reference evidence="2" key="1">
    <citation type="submission" date="2021-06" db="EMBL/GenBank/DDBJ databases">
        <authorList>
            <person name="Kallberg Y."/>
            <person name="Tangrot J."/>
            <person name="Rosling A."/>
        </authorList>
    </citation>
    <scope>NUCLEOTIDE SEQUENCE</scope>
    <source>
        <strain evidence="2">IA702</strain>
    </source>
</reference>
<dbReference type="AlphaFoldDB" id="A0A9N8WTB3"/>
<dbReference type="OrthoDB" id="6247875at2759"/>
<dbReference type="Gene3D" id="1.10.30.10">
    <property type="entry name" value="High mobility group box domain"/>
    <property type="match status" value="1"/>
</dbReference>
<evidence type="ECO:0000313" key="2">
    <source>
        <dbReference type="EMBL" id="CAG8492853.1"/>
    </source>
</evidence>
<organism evidence="2 3">
    <name type="scientific">Paraglomus occultum</name>
    <dbReference type="NCBI Taxonomy" id="144539"/>
    <lineage>
        <taxon>Eukaryota</taxon>
        <taxon>Fungi</taxon>
        <taxon>Fungi incertae sedis</taxon>
        <taxon>Mucoromycota</taxon>
        <taxon>Glomeromycotina</taxon>
        <taxon>Glomeromycetes</taxon>
        <taxon>Paraglomerales</taxon>
        <taxon>Paraglomeraceae</taxon>
        <taxon>Paraglomus</taxon>
    </lineage>
</organism>
<dbReference type="SUPFAM" id="SSF47095">
    <property type="entry name" value="HMG-box"/>
    <property type="match status" value="1"/>
</dbReference>
<dbReference type="EMBL" id="CAJVPJ010000191">
    <property type="protein sequence ID" value="CAG8492853.1"/>
    <property type="molecule type" value="Genomic_DNA"/>
</dbReference>
<evidence type="ECO:0000313" key="3">
    <source>
        <dbReference type="Proteomes" id="UP000789572"/>
    </source>
</evidence>
<evidence type="ECO:0000259" key="1">
    <source>
        <dbReference type="Pfam" id="PF00505"/>
    </source>
</evidence>
<sequence>MSTQSTVGAALVQSPFDHNSRSPPSLPFPPKITVPLPSNLNPKDYLPKKIAGSKSCNAFMIYRKVFVNELIARQLRFKMVEVSRWVSAQWKKEDEDIKNAYRQFARKVDKMYREKSESIPKRFVLPIRYNAAPYPSTIQHRLFVPGYTGLASPYCMPTSTTENFQHYPIGAETYPINYDTLFPIFGLNTVSSTNGDVASYSEDLRTNAAVLSEEIGSADYISLSQNNCASLSSSYVNSGGMNASGGSIVAPPSQFQFNQKSC</sequence>
<dbReference type="Pfam" id="PF00505">
    <property type="entry name" value="HMG_box"/>
    <property type="match status" value="1"/>
</dbReference>
<gene>
    <name evidence="2" type="ORF">POCULU_LOCUS2167</name>
</gene>
<dbReference type="InterPro" id="IPR036910">
    <property type="entry name" value="HMG_box_dom_sf"/>
</dbReference>
<keyword evidence="3" id="KW-1185">Reference proteome</keyword>
<protein>
    <submittedName>
        <fullName evidence="2">1357_t:CDS:1</fullName>
    </submittedName>
</protein>
<comment type="caution">
    <text evidence="2">The sequence shown here is derived from an EMBL/GenBank/DDBJ whole genome shotgun (WGS) entry which is preliminary data.</text>
</comment>
<feature type="domain" description="HMG box" evidence="1">
    <location>
        <begin position="56"/>
        <end position="115"/>
    </location>
</feature>
<proteinExistence type="predicted"/>
<dbReference type="Proteomes" id="UP000789572">
    <property type="component" value="Unassembled WGS sequence"/>
</dbReference>
<name>A0A9N8WTB3_9GLOM</name>
<accession>A0A9N8WTB3</accession>
<dbReference type="InterPro" id="IPR009071">
    <property type="entry name" value="HMG_box_dom"/>
</dbReference>